<evidence type="ECO:0000313" key="3">
    <source>
        <dbReference type="Proteomes" id="UP001301958"/>
    </source>
</evidence>
<keyword evidence="1" id="KW-1133">Transmembrane helix</keyword>
<dbReference type="Gene3D" id="1.20.58.340">
    <property type="entry name" value="Magnesium transport protein CorA, transmembrane region"/>
    <property type="match status" value="1"/>
</dbReference>
<reference evidence="2" key="2">
    <citation type="submission" date="2023-05" db="EMBL/GenBank/DDBJ databases">
        <authorList>
            <consortium name="Lawrence Berkeley National Laboratory"/>
            <person name="Steindorff A."/>
            <person name="Hensen N."/>
            <person name="Bonometti L."/>
            <person name="Westerberg I."/>
            <person name="Brannstrom I.O."/>
            <person name="Guillou S."/>
            <person name="Cros-Aarteil S."/>
            <person name="Calhoun S."/>
            <person name="Haridas S."/>
            <person name="Kuo A."/>
            <person name="Mondo S."/>
            <person name="Pangilinan J."/>
            <person name="Riley R."/>
            <person name="Labutti K."/>
            <person name="Andreopoulos B."/>
            <person name="Lipzen A."/>
            <person name="Chen C."/>
            <person name="Yanf M."/>
            <person name="Daum C."/>
            <person name="Ng V."/>
            <person name="Clum A."/>
            <person name="Ohm R."/>
            <person name="Martin F."/>
            <person name="Silar P."/>
            <person name="Natvig D."/>
            <person name="Lalanne C."/>
            <person name="Gautier V."/>
            <person name="Ament-Velasquez S.L."/>
            <person name="Kruys A."/>
            <person name="Hutchinson M.I."/>
            <person name="Powell A.J."/>
            <person name="Barry K."/>
            <person name="Miller A.N."/>
            <person name="Grigoriev I.V."/>
            <person name="Debuchy R."/>
            <person name="Gladieux P."/>
            <person name="Thoren M.H."/>
            <person name="Johannesson H."/>
        </authorList>
    </citation>
    <scope>NUCLEOTIDE SEQUENCE</scope>
    <source>
        <strain evidence="2">CBS 990.96</strain>
    </source>
</reference>
<evidence type="ECO:0000313" key="2">
    <source>
        <dbReference type="EMBL" id="KAK4223360.1"/>
    </source>
</evidence>
<reference evidence="2" key="1">
    <citation type="journal article" date="2023" name="Mol. Phylogenet. Evol.">
        <title>Genome-scale phylogeny and comparative genomics of the fungal order Sordariales.</title>
        <authorList>
            <person name="Hensen N."/>
            <person name="Bonometti L."/>
            <person name="Westerberg I."/>
            <person name="Brannstrom I.O."/>
            <person name="Guillou S."/>
            <person name="Cros-Aarteil S."/>
            <person name="Calhoun S."/>
            <person name="Haridas S."/>
            <person name="Kuo A."/>
            <person name="Mondo S."/>
            <person name="Pangilinan J."/>
            <person name="Riley R."/>
            <person name="LaButti K."/>
            <person name="Andreopoulos B."/>
            <person name="Lipzen A."/>
            <person name="Chen C."/>
            <person name="Yan M."/>
            <person name="Daum C."/>
            <person name="Ng V."/>
            <person name="Clum A."/>
            <person name="Steindorff A."/>
            <person name="Ohm R.A."/>
            <person name="Martin F."/>
            <person name="Silar P."/>
            <person name="Natvig D.O."/>
            <person name="Lalanne C."/>
            <person name="Gautier V."/>
            <person name="Ament-Velasquez S.L."/>
            <person name="Kruys A."/>
            <person name="Hutchinson M.I."/>
            <person name="Powell A.J."/>
            <person name="Barry K."/>
            <person name="Miller A.N."/>
            <person name="Grigoriev I.V."/>
            <person name="Debuchy R."/>
            <person name="Gladieux P."/>
            <person name="Hiltunen Thoren M."/>
            <person name="Johannesson H."/>
        </authorList>
    </citation>
    <scope>NUCLEOTIDE SEQUENCE</scope>
    <source>
        <strain evidence="2">CBS 990.96</strain>
    </source>
</reference>
<keyword evidence="3" id="KW-1185">Reference proteome</keyword>
<gene>
    <name evidence="2" type="ORF">QBC38DRAFT_487827</name>
</gene>
<organism evidence="2 3">
    <name type="scientific">Podospora fimiseda</name>
    <dbReference type="NCBI Taxonomy" id="252190"/>
    <lineage>
        <taxon>Eukaryota</taxon>
        <taxon>Fungi</taxon>
        <taxon>Dikarya</taxon>
        <taxon>Ascomycota</taxon>
        <taxon>Pezizomycotina</taxon>
        <taxon>Sordariomycetes</taxon>
        <taxon>Sordariomycetidae</taxon>
        <taxon>Sordariales</taxon>
        <taxon>Podosporaceae</taxon>
        <taxon>Podospora</taxon>
    </lineage>
</organism>
<proteinExistence type="predicted"/>
<evidence type="ECO:0000256" key="1">
    <source>
        <dbReference type="SAM" id="Phobius"/>
    </source>
</evidence>
<accession>A0AAN7BHH5</accession>
<protein>
    <submittedName>
        <fullName evidence="2">Uncharacterized protein</fullName>
    </submittedName>
</protein>
<dbReference type="EMBL" id="MU865429">
    <property type="protein sequence ID" value="KAK4223360.1"/>
    <property type="molecule type" value="Genomic_DNA"/>
</dbReference>
<dbReference type="Proteomes" id="UP001301958">
    <property type="component" value="Unassembled WGS sequence"/>
</dbReference>
<feature type="transmembrane region" description="Helical" evidence="1">
    <location>
        <begin position="392"/>
        <end position="413"/>
    </location>
</feature>
<comment type="caution">
    <text evidence="2">The sequence shown here is derived from an EMBL/GenBank/DDBJ whole genome shotgun (WGS) entry which is preliminary data.</text>
</comment>
<feature type="transmembrane region" description="Helical" evidence="1">
    <location>
        <begin position="361"/>
        <end position="380"/>
    </location>
</feature>
<sequence length="454" mass="51294">MDGLRELATSPYPIVQKLDLPSKTRNQFISLYITPRGPSFDVERVVLDQANLSGFFQHGLRKHFIDSLRLIVVPTDQAGNVLMDRSIWKSILLQMKLDPWVEHLIRIGGNGFHHSGKANKDGEVASHFLGTTISFSIWTTQWDHSCQFYVNRYLVLDRRAVNQQFDHPLVTGLLNQVDLFKMESCSALYLPFILTVRGLRYRERKLNDKLDLVRGVERRTGHGSWGRGTFETQGETITGLTAMLGKALGNLGSTWKHLNMIEDLFVYLDTLSARMDHPEAPRSQRTKDSDTSIMKAVPILRQQAAAAREQCQYLESRVKNQSSVLFSFLTHQDSMINLQVANASRDLAEAARRDGSSMKTIAVLTMAFLPATFLAALFAIPNMGWDERNDLGKMYLACVVSITFVTFALWAAITQRQQITLLIRGLTLREPAGKRTVEVKGELYTLPSQDSWTS</sequence>
<name>A0AAN7BHH5_9PEZI</name>
<keyword evidence="1" id="KW-0812">Transmembrane</keyword>
<dbReference type="AlphaFoldDB" id="A0AAN7BHH5"/>
<keyword evidence="1" id="KW-0472">Membrane</keyword>